<name>A0ABT5VEB5_9BACI</name>
<dbReference type="RefSeq" id="WP_275118103.1">
    <property type="nucleotide sequence ID" value="NZ_JAOTPO010000005.1"/>
</dbReference>
<dbReference type="EMBL" id="JAOTPO010000005">
    <property type="protein sequence ID" value="MDE5413476.1"/>
    <property type="molecule type" value="Genomic_DNA"/>
</dbReference>
<evidence type="ECO:0000256" key="5">
    <source>
        <dbReference type="ARBA" id="ARBA00022840"/>
    </source>
</evidence>
<keyword evidence="5 7" id="KW-0067">ATP-binding</keyword>
<evidence type="ECO:0000313" key="8">
    <source>
        <dbReference type="Proteomes" id="UP001148125"/>
    </source>
</evidence>
<dbReference type="SMART" id="SM00387">
    <property type="entry name" value="HATPase_c"/>
    <property type="match status" value="1"/>
</dbReference>
<keyword evidence="4" id="KW-0418">Kinase</keyword>
<evidence type="ECO:0000256" key="3">
    <source>
        <dbReference type="ARBA" id="ARBA00022741"/>
    </source>
</evidence>
<protein>
    <submittedName>
        <fullName evidence="7">ATP-binding protein</fullName>
    </submittedName>
</protein>
<evidence type="ECO:0000313" key="7">
    <source>
        <dbReference type="EMBL" id="MDE5413476.1"/>
    </source>
</evidence>
<keyword evidence="8" id="KW-1185">Reference proteome</keyword>
<dbReference type="InterPro" id="IPR003594">
    <property type="entry name" value="HATPase_dom"/>
</dbReference>
<evidence type="ECO:0000256" key="2">
    <source>
        <dbReference type="ARBA" id="ARBA00022679"/>
    </source>
</evidence>
<dbReference type="SUPFAM" id="SSF55874">
    <property type="entry name" value="ATPase domain of HSP90 chaperone/DNA topoisomerase II/histidine kinase"/>
    <property type="match status" value="1"/>
</dbReference>
<keyword evidence="1" id="KW-0723">Serine/threonine-protein kinase</keyword>
<proteinExistence type="predicted"/>
<dbReference type="PANTHER" id="PTHR35526:SF3">
    <property type="entry name" value="ANTI-SIGMA-F FACTOR RSBW"/>
    <property type="match status" value="1"/>
</dbReference>
<keyword evidence="2" id="KW-0808">Transferase</keyword>
<dbReference type="InterPro" id="IPR036890">
    <property type="entry name" value="HATPase_C_sf"/>
</dbReference>
<accession>A0ABT5VEB5</accession>
<dbReference type="Pfam" id="PF13581">
    <property type="entry name" value="HATPase_c_2"/>
    <property type="match status" value="1"/>
</dbReference>
<sequence>MTIRSEHDIRIAVNAVRILANSLAFSKVDLQKLIVAVSELTQNVLDHTNEPGIFICEMIEGRGIQVTVQDRGKGIKELDQILEGANDFQKKGLGLGLVGAKRLLDDFQIETSEKGTKVIATKWKND</sequence>
<dbReference type="GO" id="GO:0005524">
    <property type="term" value="F:ATP binding"/>
    <property type="evidence" value="ECO:0007669"/>
    <property type="project" value="UniProtKB-KW"/>
</dbReference>
<keyword evidence="3" id="KW-0547">Nucleotide-binding</keyword>
<dbReference type="Gene3D" id="3.30.565.10">
    <property type="entry name" value="Histidine kinase-like ATPase, C-terminal domain"/>
    <property type="match status" value="1"/>
</dbReference>
<organism evidence="7 8">
    <name type="scientific">Alkalihalobacterium chitinilyticum</name>
    <dbReference type="NCBI Taxonomy" id="2980103"/>
    <lineage>
        <taxon>Bacteria</taxon>
        <taxon>Bacillati</taxon>
        <taxon>Bacillota</taxon>
        <taxon>Bacilli</taxon>
        <taxon>Bacillales</taxon>
        <taxon>Bacillaceae</taxon>
        <taxon>Alkalihalobacterium</taxon>
    </lineage>
</organism>
<evidence type="ECO:0000256" key="4">
    <source>
        <dbReference type="ARBA" id="ARBA00022777"/>
    </source>
</evidence>
<comment type="caution">
    <text evidence="7">The sequence shown here is derived from an EMBL/GenBank/DDBJ whole genome shotgun (WGS) entry which is preliminary data.</text>
</comment>
<evidence type="ECO:0000259" key="6">
    <source>
        <dbReference type="SMART" id="SM00387"/>
    </source>
</evidence>
<dbReference type="InterPro" id="IPR050267">
    <property type="entry name" value="Anti-sigma-factor_SerPK"/>
</dbReference>
<evidence type="ECO:0000256" key="1">
    <source>
        <dbReference type="ARBA" id="ARBA00022527"/>
    </source>
</evidence>
<feature type="domain" description="Histidine kinase/HSP90-like ATPase" evidence="6">
    <location>
        <begin position="28"/>
        <end position="126"/>
    </location>
</feature>
<reference evidence="7" key="1">
    <citation type="submission" date="2024-05" db="EMBL/GenBank/DDBJ databases">
        <title>Alkalihalobacillus sp. strain MEB203 novel alkaliphilic bacterium from Lonar Lake, India.</title>
        <authorList>
            <person name="Joshi A."/>
            <person name="Thite S."/>
            <person name="Mengade P."/>
        </authorList>
    </citation>
    <scope>NUCLEOTIDE SEQUENCE</scope>
    <source>
        <strain evidence="7">MEB 203</strain>
    </source>
</reference>
<dbReference type="PANTHER" id="PTHR35526">
    <property type="entry name" value="ANTI-SIGMA-F FACTOR RSBW-RELATED"/>
    <property type="match status" value="1"/>
</dbReference>
<gene>
    <name evidence="7" type="ORF">N7Z68_08760</name>
</gene>
<dbReference type="Proteomes" id="UP001148125">
    <property type="component" value="Unassembled WGS sequence"/>
</dbReference>